<feature type="region of interest" description="Disordered" evidence="1">
    <location>
        <begin position="431"/>
        <end position="501"/>
    </location>
</feature>
<feature type="region of interest" description="Disordered" evidence="1">
    <location>
        <begin position="96"/>
        <end position="116"/>
    </location>
</feature>
<accession>F9WNY3</accession>
<evidence type="ECO:0000313" key="3">
    <source>
        <dbReference type="Proteomes" id="UP000009027"/>
    </source>
</evidence>
<feature type="region of interest" description="Disordered" evidence="1">
    <location>
        <begin position="642"/>
        <end position="716"/>
    </location>
</feature>
<feature type="compositionally biased region" description="Basic and acidic residues" evidence="1">
    <location>
        <begin position="646"/>
        <end position="659"/>
    </location>
</feature>
<proteinExistence type="predicted"/>
<keyword evidence="3" id="KW-1185">Reference proteome</keyword>
<dbReference type="AlphaFoldDB" id="F9WNY3"/>
<feature type="compositionally biased region" description="Polar residues" evidence="1">
    <location>
        <begin position="492"/>
        <end position="501"/>
    </location>
</feature>
<feature type="region of interest" description="Disordered" evidence="1">
    <location>
        <begin position="857"/>
        <end position="887"/>
    </location>
</feature>
<evidence type="ECO:0000256" key="1">
    <source>
        <dbReference type="SAM" id="MobiDB-lite"/>
    </source>
</evidence>
<dbReference type="EMBL" id="CAEX01003022">
    <property type="protein sequence ID" value="CCD19255.1"/>
    <property type="molecule type" value="Genomic_DNA"/>
</dbReference>
<dbReference type="Proteomes" id="UP000009027">
    <property type="component" value="Unassembled WGS sequence"/>
</dbReference>
<sequence>MVVAAAEGSCGGSGCVERKGTSADAAATVKCKLKQTSRSSVQTLCAAPASSSINCSVLNFTGDSKEGARAVKMSSKNDVLDSVTSVMQFQQRNENFRSAATPTAASKNEKNGIGYSSPATFNGRSATDVSHLFGSVCSKTVVPAHCEKAKKSVCNNWRRETIGCVPSSQCMSKEAKASLPPRSLTVDAPMSRGRGANASVEVSLNRSAELRVADCWGDNAQPLGYFRRHTSVGVKNAGFTRILSAIDNYATQNKSLKRGRVRRLFARQSTMTYAHQPRDGATDCPRSSCAADRFGVSRVTSLEQSNLVTAVAQNSKKQKAAPAENQMPNLWSVTPVMKVPLDQVPSVLSKVKNALRPWFSCQDASLQQRTSKVSRPSLVKCNGGPEEVHTERVRLNSCASTGACSRVSSCASLRRVARPCGSRSVMRRCGADSKRTINNNRPETTPAGASPHSEGKKAHVTKPTTKLRNNKPKSGTKKCPSSRTQRVRGPDNATQSHGESFISRSSVRCVADMPDTVRVKRNASSRETNAHMKGLFTSASNNAFGRKATSTPKMENSPFRTVHRVFMSAGGPMPVAPLTLQATSSGLGRSPNLLKNPGPQITRAAQELSAERNAHKCSTGPRDSTNLKSIRRTFSVAVFKKMPTHKGFEEPQRLQRKETQPPPTTKTMANQKKMRAPDHSASQRRPRPHNAWSEKRGLSSVRRRRGRREGTDGERRVNPLSFGRDFSSLCRSFPKRRLSRSFSRAATVTVDACPSSLERCSPELTRIYKNNTTVEFERSPPVLNSLQRGDTYVDEMASVGRSECTSPSIRLPSESFSVDNHDDMVFPSTMRTTGLHLQSMHASPEFRNQFSRSTYFERSASPPTKLGGASRAGYSTEQASAEKAKGTQPPLMTFCRTCCDSRMPEASMLTK</sequence>
<protein>
    <submittedName>
        <fullName evidence="2">Uncharacterized protein</fullName>
    </submittedName>
</protein>
<reference evidence="2 3" key="1">
    <citation type="journal article" date="2012" name="Proc. Natl. Acad. Sci. U.S.A.">
        <title>Antigenic diversity is generated by distinct evolutionary mechanisms in African trypanosome species.</title>
        <authorList>
            <person name="Jackson A.P."/>
            <person name="Berry A."/>
            <person name="Aslett M."/>
            <person name="Allison H.C."/>
            <person name="Burton P."/>
            <person name="Vavrova-Anderson J."/>
            <person name="Brown R."/>
            <person name="Browne H."/>
            <person name="Corton N."/>
            <person name="Hauser H."/>
            <person name="Gamble J."/>
            <person name="Gilderthorp R."/>
            <person name="Marcello L."/>
            <person name="McQuillan J."/>
            <person name="Otto T.D."/>
            <person name="Quail M.A."/>
            <person name="Sanders M.J."/>
            <person name="van Tonder A."/>
            <person name="Ginger M.L."/>
            <person name="Field M.C."/>
            <person name="Barry J.D."/>
            <person name="Hertz-Fowler C."/>
            <person name="Berriman M."/>
        </authorList>
    </citation>
    <scope>NUCLEOTIDE SEQUENCE</scope>
    <source>
        <strain evidence="2 3">Y486</strain>
    </source>
</reference>
<name>F9WNY3_TRYVY</name>
<feature type="compositionally biased region" description="Polar residues" evidence="1">
    <location>
        <begin position="96"/>
        <end position="106"/>
    </location>
</feature>
<dbReference type="VEuPathDB" id="TriTrypDB:TvY486_0019450"/>
<evidence type="ECO:0000313" key="2">
    <source>
        <dbReference type="EMBL" id="CCD19255.1"/>
    </source>
</evidence>
<organism evidence="2 3">
    <name type="scientific">Trypanosoma vivax (strain Y486)</name>
    <dbReference type="NCBI Taxonomy" id="1055687"/>
    <lineage>
        <taxon>Eukaryota</taxon>
        <taxon>Discoba</taxon>
        <taxon>Euglenozoa</taxon>
        <taxon>Kinetoplastea</taxon>
        <taxon>Metakinetoplastina</taxon>
        <taxon>Trypanosomatida</taxon>
        <taxon>Trypanosomatidae</taxon>
        <taxon>Trypanosoma</taxon>
        <taxon>Duttonella</taxon>
    </lineage>
</organism>
<gene>
    <name evidence="2" type="ORF">TvY486_0019450</name>
</gene>